<evidence type="ECO:0000259" key="8">
    <source>
        <dbReference type="Pfam" id="PF13567"/>
    </source>
</evidence>
<dbReference type="Proteomes" id="UP000760819">
    <property type="component" value="Unassembled WGS sequence"/>
</dbReference>
<comment type="subcellular location">
    <subcellularLocation>
        <location evidence="1">Cell membrane</location>
        <topology evidence="1">Multi-pass membrane protein</topology>
    </subcellularLocation>
</comment>
<keyword evidence="2" id="KW-1003">Cell membrane</keyword>
<evidence type="ECO:0000259" key="7">
    <source>
        <dbReference type="Pfam" id="PF03772"/>
    </source>
</evidence>
<dbReference type="InterPro" id="IPR004477">
    <property type="entry name" value="ComEC_N"/>
</dbReference>
<feature type="transmembrane region" description="Helical" evidence="6">
    <location>
        <begin position="240"/>
        <end position="260"/>
    </location>
</feature>
<evidence type="ECO:0000313" key="10">
    <source>
        <dbReference type="Proteomes" id="UP000760819"/>
    </source>
</evidence>
<feature type="transmembrane region" description="Helical" evidence="6">
    <location>
        <begin position="289"/>
        <end position="306"/>
    </location>
</feature>
<dbReference type="PANTHER" id="PTHR30619">
    <property type="entry name" value="DNA INTERNALIZATION/COMPETENCE PROTEIN COMEC/REC2"/>
    <property type="match status" value="1"/>
</dbReference>
<proteinExistence type="predicted"/>
<comment type="caution">
    <text evidence="9">The sequence shown here is derived from an EMBL/GenBank/DDBJ whole genome shotgun (WGS) entry which is preliminary data.</text>
</comment>
<evidence type="ECO:0000256" key="5">
    <source>
        <dbReference type="ARBA" id="ARBA00023136"/>
    </source>
</evidence>
<evidence type="ECO:0000256" key="1">
    <source>
        <dbReference type="ARBA" id="ARBA00004651"/>
    </source>
</evidence>
<feature type="transmembrane region" description="Helical" evidence="6">
    <location>
        <begin position="64"/>
        <end position="82"/>
    </location>
</feature>
<dbReference type="InterPro" id="IPR052159">
    <property type="entry name" value="Competence_DNA_uptake"/>
</dbReference>
<feature type="domain" description="DUF4131" evidence="8">
    <location>
        <begin position="50"/>
        <end position="174"/>
    </location>
</feature>
<dbReference type="GO" id="GO:0005886">
    <property type="term" value="C:plasma membrane"/>
    <property type="evidence" value="ECO:0007669"/>
    <property type="project" value="UniProtKB-SubCell"/>
</dbReference>
<dbReference type="Pfam" id="PF03772">
    <property type="entry name" value="Competence"/>
    <property type="match status" value="1"/>
</dbReference>
<reference evidence="9" key="1">
    <citation type="submission" date="2020-04" db="EMBL/GenBank/DDBJ databases">
        <authorList>
            <person name="Zhang T."/>
        </authorList>
    </citation>
    <scope>NUCLEOTIDE SEQUENCE</scope>
    <source>
        <strain evidence="9">HKST-UBA12</strain>
    </source>
</reference>
<name>A0A955KZ23_9BACT</name>
<dbReference type="AlphaFoldDB" id="A0A955KZ23"/>
<keyword evidence="3 6" id="KW-0812">Transmembrane</keyword>
<dbReference type="InterPro" id="IPR025405">
    <property type="entry name" value="DUF4131"/>
</dbReference>
<evidence type="ECO:0000256" key="6">
    <source>
        <dbReference type="SAM" id="Phobius"/>
    </source>
</evidence>
<keyword evidence="5 6" id="KW-0472">Membrane</keyword>
<dbReference type="Pfam" id="PF13567">
    <property type="entry name" value="DUF4131"/>
    <property type="match status" value="1"/>
</dbReference>
<dbReference type="EMBL" id="JAGQLI010000180">
    <property type="protein sequence ID" value="MCA9379427.1"/>
    <property type="molecule type" value="Genomic_DNA"/>
</dbReference>
<protein>
    <submittedName>
        <fullName evidence="9">ComEC/Rec2 family competence protein</fullName>
    </submittedName>
</protein>
<feature type="transmembrane region" description="Helical" evidence="6">
    <location>
        <begin position="37"/>
        <end position="57"/>
    </location>
</feature>
<evidence type="ECO:0000256" key="3">
    <source>
        <dbReference type="ARBA" id="ARBA00022692"/>
    </source>
</evidence>
<feature type="transmembrane region" description="Helical" evidence="6">
    <location>
        <begin position="267"/>
        <end position="283"/>
    </location>
</feature>
<evidence type="ECO:0000256" key="2">
    <source>
        <dbReference type="ARBA" id="ARBA00022475"/>
    </source>
</evidence>
<evidence type="ECO:0000313" key="9">
    <source>
        <dbReference type="EMBL" id="MCA9379427.1"/>
    </source>
</evidence>
<feature type="non-terminal residue" evidence="9">
    <location>
        <position position="361"/>
    </location>
</feature>
<dbReference type="PANTHER" id="PTHR30619:SF1">
    <property type="entry name" value="RECOMBINATION PROTEIN 2"/>
    <property type="match status" value="1"/>
</dbReference>
<feature type="transmembrane region" description="Helical" evidence="6">
    <location>
        <begin position="311"/>
        <end position="330"/>
    </location>
</feature>
<reference evidence="9" key="2">
    <citation type="journal article" date="2021" name="Microbiome">
        <title>Successional dynamics and alternative stable states in a saline activated sludge microbial community over 9 years.</title>
        <authorList>
            <person name="Wang Y."/>
            <person name="Ye J."/>
            <person name="Ju F."/>
            <person name="Liu L."/>
            <person name="Boyd J.A."/>
            <person name="Deng Y."/>
            <person name="Parks D.H."/>
            <person name="Jiang X."/>
            <person name="Yin X."/>
            <person name="Woodcroft B.J."/>
            <person name="Tyson G.W."/>
            <person name="Hugenholtz P."/>
            <person name="Polz M.F."/>
            <person name="Zhang T."/>
        </authorList>
    </citation>
    <scope>NUCLEOTIDE SEQUENCE</scope>
    <source>
        <strain evidence="9">HKST-UBA12</strain>
    </source>
</reference>
<sequence>MRSLRLYLKYKLFLARKLWVTTRLVPAVQVCMGLISAMILADLLPSQVTILLGILLLVCGRRRLLLLSLAFLIGFGWYLLWFNPGRVEQIQSFVGQTIALQVTVIQDPVVSDSWQRVVVSSFQLPQFVQLEIPTYPRLVIGDKIAFTATLGGLGDLEGGYANYLAGQGIFYIARSQDFLLIGTSDNPLFLVGRLKDTIVAKIASLLNPPSSQVLLGLLVGGQGEFPPDLKQQFIETGITHIFSVSGYNVGIVILAFLSLAGVIHRRLLAILAMVGLLAFGAMVGPGNPAAVRAVIMGELVLITLWLGRTKILPLMLLYAVVIMLLIYPLAWRNVSMQLSVAAMIGILCLRQVWEKHLEFLP</sequence>
<keyword evidence="4 6" id="KW-1133">Transmembrane helix</keyword>
<feature type="domain" description="ComEC/Rec2-related protein" evidence="7">
    <location>
        <begin position="217"/>
        <end position="360"/>
    </location>
</feature>
<dbReference type="NCBIfam" id="TIGR00360">
    <property type="entry name" value="ComEC_N-term"/>
    <property type="match status" value="1"/>
</dbReference>
<accession>A0A955KZ23</accession>
<evidence type="ECO:0000256" key="4">
    <source>
        <dbReference type="ARBA" id="ARBA00022989"/>
    </source>
</evidence>
<organism evidence="9 10">
    <name type="scientific">Candidatus Dojkabacteria bacterium</name>
    <dbReference type="NCBI Taxonomy" id="2099670"/>
    <lineage>
        <taxon>Bacteria</taxon>
        <taxon>Candidatus Dojkabacteria</taxon>
    </lineage>
</organism>
<gene>
    <name evidence="9" type="ORF">KC640_03280</name>
</gene>